<gene>
    <name evidence="1" type="ORF">PENTCL1PPCAC_13959</name>
</gene>
<dbReference type="AlphaFoldDB" id="A0AAV5TDD0"/>
<protein>
    <submittedName>
        <fullName evidence="1">Uncharacterized protein</fullName>
    </submittedName>
</protein>
<organism evidence="1 2">
    <name type="scientific">Pristionchus entomophagus</name>
    <dbReference type="NCBI Taxonomy" id="358040"/>
    <lineage>
        <taxon>Eukaryota</taxon>
        <taxon>Metazoa</taxon>
        <taxon>Ecdysozoa</taxon>
        <taxon>Nematoda</taxon>
        <taxon>Chromadorea</taxon>
        <taxon>Rhabditida</taxon>
        <taxon>Rhabditina</taxon>
        <taxon>Diplogasteromorpha</taxon>
        <taxon>Diplogasteroidea</taxon>
        <taxon>Neodiplogasteridae</taxon>
        <taxon>Pristionchus</taxon>
    </lineage>
</organism>
<name>A0AAV5TDD0_9BILA</name>
<reference evidence="1" key="1">
    <citation type="submission" date="2023-10" db="EMBL/GenBank/DDBJ databases">
        <title>Genome assembly of Pristionchus species.</title>
        <authorList>
            <person name="Yoshida K."/>
            <person name="Sommer R.J."/>
        </authorList>
    </citation>
    <scope>NUCLEOTIDE SEQUENCE</scope>
    <source>
        <strain evidence="1">RS0144</strain>
    </source>
</reference>
<evidence type="ECO:0000313" key="2">
    <source>
        <dbReference type="Proteomes" id="UP001432027"/>
    </source>
</evidence>
<evidence type="ECO:0000313" key="1">
    <source>
        <dbReference type="EMBL" id="GMS91784.1"/>
    </source>
</evidence>
<dbReference type="Proteomes" id="UP001432027">
    <property type="component" value="Unassembled WGS sequence"/>
</dbReference>
<feature type="non-terminal residue" evidence="1">
    <location>
        <position position="1"/>
    </location>
</feature>
<accession>A0AAV5TDD0</accession>
<dbReference type="EMBL" id="BTSX01000004">
    <property type="protein sequence ID" value="GMS91784.1"/>
    <property type="molecule type" value="Genomic_DNA"/>
</dbReference>
<comment type="caution">
    <text evidence="1">The sequence shown here is derived from an EMBL/GenBank/DDBJ whole genome shotgun (WGS) entry which is preliminary data.</text>
</comment>
<sequence length="129" mass="13670">LLIKAAFIPTSEALKCLHNATVVNEVQYNGTIISEGSSHFDMGVLDCSTNLNRCETMGIGYFKTLDVGKDTSPFTKTISSSQGAVVGRCCMSQADVDKIQAQKADVCYAQTNSTSSCYCTTDKCTGSGA</sequence>
<proteinExistence type="predicted"/>
<keyword evidence="2" id="KW-1185">Reference proteome</keyword>
<feature type="non-terminal residue" evidence="1">
    <location>
        <position position="129"/>
    </location>
</feature>